<dbReference type="GO" id="GO:0005737">
    <property type="term" value="C:cytoplasm"/>
    <property type="evidence" value="ECO:0007669"/>
    <property type="project" value="UniProtKB-SubCell"/>
</dbReference>
<evidence type="ECO:0000256" key="5">
    <source>
        <dbReference type="ARBA" id="ARBA00023002"/>
    </source>
</evidence>
<reference evidence="6 7" key="1">
    <citation type="submission" date="2014-06" db="EMBL/GenBank/DDBJ databases">
        <title>Draft genome sequence of Bacillus manliponensis JCM 15802 (MCCC 1A00708).</title>
        <authorList>
            <person name="Lai Q."/>
            <person name="Liu Y."/>
            <person name="Shao Z."/>
        </authorList>
    </citation>
    <scope>NUCLEOTIDE SEQUENCE [LARGE SCALE GENOMIC DNA]</scope>
    <source>
        <strain evidence="6 7">JCM 15802</strain>
    </source>
</reference>
<dbReference type="PANTHER" id="PTHR44085:SF2">
    <property type="entry name" value="SEPIAPTERIN REDUCTASE"/>
    <property type="match status" value="1"/>
</dbReference>
<evidence type="ECO:0000313" key="7">
    <source>
        <dbReference type="Proteomes" id="UP000027822"/>
    </source>
</evidence>
<proteinExistence type="inferred from homology"/>
<dbReference type="InterPro" id="IPR002347">
    <property type="entry name" value="SDR_fam"/>
</dbReference>
<dbReference type="InterPro" id="IPR036291">
    <property type="entry name" value="NAD(P)-bd_dom_sf"/>
</dbReference>
<accession>A0A073JUR3</accession>
<evidence type="ECO:0000256" key="1">
    <source>
        <dbReference type="ARBA" id="ARBA00004496"/>
    </source>
</evidence>
<dbReference type="eggNOG" id="COG1028">
    <property type="taxonomic scope" value="Bacteria"/>
</dbReference>
<dbReference type="InterPro" id="IPR051721">
    <property type="entry name" value="Biopterin_syn/organic_redct"/>
</dbReference>
<dbReference type="PANTHER" id="PTHR44085">
    <property type="entry name" value="SEPIAPTERIN REDUCTASE"/>
    <property type="match status" value="1"/>
</dbReference>
<evidence type="ECO:0000256" key="3">
    <source>
        <dbReference type="ARBA" id="ARBA00022490"/>
    </source>
</evidence>
<organism evidence="6 7">
    <name type="scientific">Bacillus manliponensis</name>
    <dbReference type="NCBI Taxonomy" id="574376"/>
    <lineage>
        <taxon>Bacteria</taxon>
        <taxon>Bacillati</taxon>
        <taxon>Bacillota</taxon>
        <taxon>Bacilli</taxon>
        <taxon>Bacillales</taxon>
        <taxon>Bacillaceae</taxon>
        <taxon>Bacillus</taxon>
        <taxon>Bacillus cereus group</taxon>
    </lineage>
</organism>
<dbReference type="CDD" id="cd05367">
    <property type="entry name" value="SPR-like_SDR_c"/>
    <property type="match status" value="1"/>
</dbReference>
<dbReference type="Proteomes" id="UP000027822">
    <property type="component" value="Unassembled WGS sequence"/>
</dbReference>
<name>A0A073JUR3_9BACI</name>
<dbReference type="PROSITE" id="PS00061">
    <property type="entry name" value="ADH_SHORT"/>
    <property type="match status" value="1"/>
</dbReference>
<dbReference type="GO" id="GO:0006729">
    <property type="term" value="P:tetrahydrobiopterin biosynthetic process"/>
    <property type="evidence" value="ECO:0007669"/>
    <property type="project" value="TreeGrafter"/>
</dbReference>
<sequence>MRYVILTGASRGLGEAIALQLLQEGTRLICISRKDNEMLAQQAQNLNIPLLFYPFDLEKVHNIESLMGEIFSHVNKQEISSIHLINNAGMLAPTKPIEKSEGADLIANVNVNLLAPMLLTSSFMKHTKDLKVDKRVINISSGAGQNPYFGWGAYCTTKAGLNMLTKCISIEEAEKEHPVQIISFAPGVIDTDMQTQIRQTPREDFIQLDRFIALKDENQLLSPQYVAESIIHLLETDHFEQGGVIRIQAK</sequence>
<dbReference type="NCBIfam" id="NF005381">
    <property type="entry name" value="PRK06924.1"/>
    <property type="match status" value="1"/>
</dbReference>
<comment type="subcellular location">
    <subcellularLocation>
        <location evidence="1">Cytoplasm</location>
    </subcellularLocation>
</comment>
<dbReference type="GO" id="GO:0004757">
    <property type="term" value="F:sepiapterin reductase (NADP+) activity"/>
    <property type="evidence" value="ECO:0007669"/>
    <property type="project" value="TreeGrafter"/>
</dbReference>
<dbReference type="Gene3D" id="3.40.50.720">
    <property type="entry name" value="NAD(P)-binding Rossmann-like Domain"/>
    <property type="match status" value="1"/>
</dbReference>
<dbReference type="PRINTS" id="PR00081">
    <property type="entry name" value="GDHRDH"/>
</dbReference>
<evidence type="ECO:0000256" key="2">
    <source>
        <dbReference type="ARBA" id="ARBA00006484"/>
    </source>
</evidence>
<keyword evidence="4" id="KW-0521">NADP</keyword>
<gene>
    <name evidence="6" type="ORF">BAMA_03205</name>
</gene>
<dbReference type="AlphaFoldDB" id="A0A073JUR3"/>
<evidence type="ECO:0000256" key="4">
    <source>
        <dbReference type="ARBA" id="ARBA00022857"/>
    </source>
</evidence>
<dbReference type="InterPro" id="IPR020904">
    <property type="entry name" value="Sc_DH/Rdtase_CS"/>
</dbReference>
<keyword evidence="5" id="KW-0560">Oxidoreductase</keyword>
<dbReference type="RefSeq" id="WP_034639964.1">
    <property type="nucleotide sequence ID" value="NZ_CBCSJC010000012.1"/>
</dbReference>
<comment type="caution">
    <text evidence="6">The sequence shown here is derived from an EMBL/GenBank/DDBJ whole genome shotgun (WGS) entry which is preliminary data.</text>
</comment>
<dbReference type="SUPFAM" id="SSF51735">
    <property type="entry name" value="NAD(P)-binding Rossmann-fold domains"/>
    <property type="match status" value="1"/>
</dbReference>
<comment type="similarity">
    <text evidence="2">Belongs to the short-chain dehydrogenases/reductases (SDR) family.</text>
</comment>
<evidence type="ECO:0000313" key="6">
    <source>
        <dbReference type="EMBL" id="KEK18799.1"/>
    </source>
</evidence>
<keyword evidence="3" id="KW-0963">Cytoplasm</keyword>
<dbReference type="Pfam" id="PF00106">
    <property type="entry name" value="adh_short"/>
    <property type="match status" value="1"/>
</dbReference>
<dbReference type="STRING" id="574376.BAMA_03205"/>
<keyword evidence="7" id="KW-1185">Reference proteome</keyword>
<protein>
    <submittedName>
        <fullName evidence="6">Short-chain dehydrogenase</fullName>
    </submittedName>
</protein>
<dbReference type="OrthoDB" id="9794387at2"/>
<dbReference type="EMBL" id="JOTN01000011">
    <property type="protein sequence ID" value="KEK18799.1"/>
    <property type="molecule type" value="Genomic_DNA"/>
</dbReference>